<name>A0A7H0HPU5_9ACTN</name>
<sequence length="361" mass="36401">MKHRRITRRKTAVAGGAVVALLAAGFTFQSANASDNPEQFSVKALTAPAAGTLALSLKSDLGADEAGSYYDTEAKALVVNVLSQEAATTVREAGGKARIVQNTLAELTGARQTLSDKAAIPGTSWATDPVTNRVVVTADRTVAGAELTKLKKVVEGLGAKAELKRTAGEFTTFASGGDAIHSGGGRCSLGFNVVKDGEPHFVTAGHCGETGSEWSDSAGGAAIGSMVDSQFPGNDFALVKYSGDTAHPSEVNLYNGSAQAITSAGDATVGMQVQRSGSTTQVHDGEVTGLDATVNYGNGDVVEGLIQTSVCAEPGDSGGSLFAGEVAIGLTSGGSGDCSSGGETFFQPVTEALSAFGAQIG</sequence>
<dbReference type="KEGG" id="sgj:IAG43_06155"/>
<proteinExistence type="inferred from homology"/>
<feature type="disulfide bond" evidence="9">
    <location>
        <begin position="311"/>
        <end position="338"/>
    </location>
</feature>
<keyword evidence="2" id="KW-0645">Protease</keyword>
<feature type="active site" description="Charge relay system" evidence="8">
    <location>
        <position position="235"/>
    </location>
</feature>
<dbReference type="InterPro" id="IPR001316">
    <property type="entry name" value="Pept_S1A_streptogrisin"/>
</dbReference>
<feature type="active site" description="Charge relay system" evidence="8">
    <location>
        <position position="317"/>
    </location>
</feature>
<evidence type="ECO:0000256" key="1">
    <source>
        <dbReference type="ARBA" id="ARBA00007664"/>
    </source>
</evidence>
<dbReference type="GO" id="GO:0006508">
    <property type="term" value="P:proteolysis"/>
    <property type="evidence" value="ECO:0007669"/>
    <property type="project" value="UniProtKB-KW"/>
</dbReference>
<dbReference type="Pfam" id="PF02983">
    <property type="entry name" value="Pro_Al_protease"/>
    <property type="match status" value="1"/>
</dbReference>
<dbReference type="RefSeq" id="WP_187739745.1">
    <property type="nucleotide sequence ID" value="NZ_CP060825.1"/>
</dbReference>
<evidence type="ECO:0000256" key="4">
    <source>
        <dbReference type="ARBA" id="ARBA00022801"/>
    </source>
</evidence>
<evidence type="ECO:0000256" key="5">
    <source>
        <dbReference type="ARBA" id="ARBA00022825"/>
    </source>
</evidence>
<keyword evidence="6" id="KW-0865">Zymogen</keyword>
<dbReference type="PRINTS" id="PR00861">
    <property type="entry name" value="ALYTICPTASE"/>
</dbReference>
<dbReference type="InterPro" id="IPR009003">
    <property type="entry name" value="Peptidase_S1_PA"/>
</dbReference>
<evidence type="ECO:0000259" key="11">
    <source>
        <dbReference type="Pfam" id="PF02983"/>
    </source>
</evidence>
<reference evidence="12 13" key="1">
    <citation type="submission" date="2020-08" db="EMBL/GenBank/DDBJ databases">
        <title>A novel species.</title>
        <authorList>
            <person name="Gao J."/>
        </authorList>
    </citation>
    <scope>NUCLEOTIDE SEQUENCE [LARGE SCALE GENOMIC DNA]</scope>
    <source>
        <strain evidence="12 13">CRPJ-33</strain>
    </source>
</reference>
<evidence type="ECO:0000256" key="9">
    <source>
        <dbReference type="PIRSR" id="PIRSR001134-2"/>
    </source>
</evidence>
<dbReference type="CDD" id="cd21112">
    <property type="entry name" value="alphaLP-like"/>
    <property type="match status" value="1"/>
</dbReference>
<gene>
    <name evidence="12" type="ORF">IAG43_06155</name>
</gene>
<dbReference type="GO" id="GO:0005576">
    <property type="term" value="C:extracellular region"/>
    <property type="evidence" value="ECO:0007669"/>
    <property type="project" value="InterPro"/>
</dbReference>
<evidence type="ECO:0000256" key="2">
    <source>
        <dbReference type="ARBA" id="ARBA00022670"/>
    </source>
</evidence>
<protein>
    <submittedName>
        <fullName evidence="12">S1 family peptidase</fullName>
    </submittedName>
</protein>
<keyword evidence="3 10" id="KW-0732">Signal</keyword>
<evidence type="ECO:0000256" key="10">
    <source>
        <dbReference type="SAM" id="SignalP"/>
    </source>
</evidence>
<dbReference type="GO" id="GO:0004252">
    <property type="term" value="F:serine-type endopeptidase activity"/>
    <property type="evidence" value="ECO:0007669"/>
    <property type="project" value="InterPro"/>
</dbReference>
<feature type="chain" id="PRO_5028861648" evidence="10">
    <location>
        <begin position="34"/>
        <end position="361"/>
    </location>
</feature>
<keyword evidence="5" id="KW-0720">Serine protease</keyword>
<dbReference type="SUPFAM" id="SSF50494">
    <property type="entry name" value="Trypsin-like serine proteases"/>
    <property type="match status" value="1"/>
</dbReference>
<evidence type="ECO:0000256" key="8">
    <source>
        <dbReference type="PIRSR" id="PIRSR001134-1"/>
    </source>
</evidence>
<evidence type="ECO:0000313" key="13">
    <source>
        <dbReference type="Proteomes" id="UP000516230"/>
    </source>
</evidence>
<dbReference type="PIRSF" id="PIRSF001134">
    <property type="entry name" value="Streptogrisin"/>
    <property type="match status" value="1"/>
</dbReference>
<evidence type="ECO:0000256" key="3">
    <source>
        <dbReference type="ARBA" id="ARBA00022729"/>
    </source>
</evidence>
<dbReference type="InterPro" id="IPR043504">
    <property type="entry name" value="Peptidase_S1_PA_chymotrypsin"/>
</dbReference>
<keyword evidence="13" id="KW-1185">Reference proteome</keyword>
<evidence type="ECO:0000256" key="6">
    <source>
        <dbReference type="ARBA" id="ARBA00023145"/>
    </source>
</evidence>
<dbReference type="InterPro" id="IPR004236">
    <property type="entry name" value="Pept_S1_alpha_lytic"/>
</dbReference>
<feature type="active site" description="Charge relay system" evidence="8">
    <location>
        <position position="206"/>
    </location>
</feature>
<accession>A0A7H0HPU5</accession>
<dbReference type="EMBL" id="CP060825">
    <property type="protein sequence ID" value="QNP62561.1"/>
    <property type="molecule type" value="Genomic_DNA"/>
</dbReference>
<evidence type="ECO:0000313" key="12">
    <source>
        <dbReference type="EMBL" id="QNP62561.1"/>
    </source>
</evidence>
<evidence type="ECO:0000256" key="7">
    <source>
        <dbReference type="ARBA" id="ARBA00023157"/>
    </source>
</evidence>
<dbReference type="Proteomes" id="UP000516230">
    <property type="component" value="Chromosome"/>
</dbReference>
<comment type="similarity">
    <text evidence="1">Belongs to the peptidase S1 family.</text>
</comment>
<feature type="disulfide bond" evidence="9">
    <location>
        <begin position="187"/>
        <end position="207"/>
    </location>
</feature>
<organism evidence="12 13">
    <name type="scientific">Streptomyces genisteinicus</name>
    <dbReference type="NCBI Taxonomy" id="2768068"/>
    <lineage>
        <taxon>Bacteria</taxon>
        <taxon>Bacillati</taxon>
        <taxon>Actinomycetota</taxon>
        <taxon>Actinomycetes</taxon>
        <taxon>Kitasatosporales</taxon>
        <taxon>Streptomycetaceae</taxon>
        <taxon>Streptomyces</taxon>
    </lineage>
</organism>
<keyword evidence="7 9" id="KW-1015">Disulfide bond</keyword>
<dbReference type="Gene3D" id="2.40.10.10">
    <property type="entry name" value="Trypsin-like serine proteases"/>
    <property type="match status" value="2"/>
</dbReference>
<feature type="signal peptide" evidence="10">
    <location>
        <begin position="1"/>
        <end position="33"/>
    </location>
</feature>
<feature type="domain" description="Peptidase S1A alpha-lytic prodomain" evidence="11">
    <location>
        <begin position="102"/>
        <end position="156"/>
    </location>
</feature>
<dbReference type="AlphaFoldDB" id="A0A7H0HPU5"/>
<keyword evidence="4" id="KW-0378">Hydrolase</keyword>